<feature type="signal peptide" evidence="2">
    <location>
        <begin position="1"/>
        <end position="18"/>
    </location>
</feature>
<evidence type="ECO:0000313" key="4">
    <source>
        <dbReference type="EMBL" id="KUE77903.1"/>
    </source>
</evidence>
<evidence type="ECO:0000313" key="5">
    <source>
        <dbReference type="Proteomes" id="UP000053433"/>
    </source>
</evidence>
<evidence type="ECO:0000259" key="3">
    <source>
        <dbReference type="SMART" id="SM00854"/>
    </source>
</evidence>
<dbReference type="PROSITE" id="PS51257">
    <property type="entry name" value="PROKAR_LIPOPROTEIN"/>
    <property type="match status" value="1"/>
</dbReference>
<dbReference type="CDD" id="cd07381">
    <property type="entry name" value="MPP_CapA"/>
    <property type="match status" value="1"/>
</dbReference>
<gene>
    <name evidence="4" type="ORF">ASJ35_01050</name>
</gene>
<feature type="chain" id="PRO_5038685622" description="Capsule synthesis protein CapA domain-containing protein" evidence="2">
    <location>
        <begin position="19"/>
        <end position="453"/>
    </location>
</feature>
<evidence type="ECO:0000256" key="1">
    <source>
        <dbReference type="ARBA" id="ARBA00005662"/>
    </source>
</evidence>
<dbReference type="PANTHER" id="PTHR33393">
    <property type="entry name" value="POLYGLUTAMINE SYNTHESIS ACCESSORY PROTEIN RV0574C-RELATED"/>
    <property type="match status" value="1"/>
</dbReference>
<dbReference type="EMBL" id="LMUA01000001">
    <property type="protein sequence ID" value="KUE77903.1"/>
    <property type="molecule type" value="Genomic_DNA"/>
</dbReference>
<dbReference type="SUPFAM" id="SSF56300">
    <property type="entry name" value="Metallo-dependent phosphatases"/>
    <property type="match status" value="1"/>
</dbReference>
<sequence length="453" mass="49259">MSCKKYIAAILLCSVLLAGCSGFSGRGTDAWGAESPASGGSSTEGQAVQVVPETLARQLAAVQSAHPLTEEFFSWCAQEAPSGLLEGIDDRLEAEALYSDAWFYDLCGISLHVLYGRYSGQDSGSNWHEREGGNGAAEIIFAGDVNLDDDWEIMRHLKDSGGGVEDAFSSALLERLRGADVLVVNNEFPYSRRGVALPGKLYTFRADPASTSFLRQMGADLAGLANNHVFDYGPDAFEDTLAALEQEGIPYIGAGRDLEQAMRPQYFIVNGMKLAFVAATRAEKFIFTQEAGATQPGVLRTYEPDLFLQAVTEARKNSDFVAAYVHWGTENTAVLETAQREQARQYIEAGADIVVGAHPHCLQGFAFEHGKHVAYSLGNFWFNMDTVETGFLSVRITAPGEYFVQFEPCIQHGGRTALMEDAEGAALLQYLRALSPGVRIYADGTLELEQPEL</sequence>
<name>A0A0W7TVZ6_9FIRM</name>
<dbReference type="RefSeq" id="WP_058722618.1">
    <property type="nucleotide sequence ID" value="NZ_JAETPD010000001.1"/>
</dbReference>
<dbReference type="Gene3D" id="3.60.21.10">
    <property type="match status" value="1"/>
</dbReference>
<dbReference type="InterPro" id="IPR052169">
    <property type="entry name" value="CW_Biosynth-Accessory"/>
</dbReference>
<reference evidence="4 5" key="1">
    <citation type="submission" date="2015-10" db="EMBL/GenBank/DDBJ databases">
        <title>A novel member of the family Ruminococcaceae isolated from human faeces.</title>
        <authorList>
            <person name="Shkoporov A.N."/>
            <person name="Chaplin A.V."/>
            <person name="Motuzova O.V."/>
            <person name="Kafarskaia L.I."/>
            <person name="Efimov B.A."/>
        </authorList>
    </citation>
    <scope>NUCLEOTIDE SEQUENCE [LARGE SCALE GENOMIC DNA]</scope>
    <source>
        <strain evidence="4 5">668</strain>
    </source>
</reference>
<dbReference type="Proteomes" id="UP000053433">
    <property type="component" value="Unassembled WGS sequence"/>
</dbReference>
<dbReference type="AlphaFoldDB" id="A0A0W7TVZ6"/>
<feature type="domain" description="Capsule synthesis protein CapA" evidence="3">
    <location>
        <begin position="138"/>
        <end position="384"/>
    </location>
</feature>
<comment type="caution">
    <text evidence="4">The sequence shown here is derived from an EMBL/GenBank/DDBJ whole genome shotgun (WGS) entry which is preliminary data.</text>
</comment>
<accession>A0A0W7TVZ6</accession>
<proteinExistence type="inferred from homology"/>
<comment type="similarity">
    <text evidence="1">Belongs to the CapA family.</text>
</comment>
<dbReference type="Pfam" id="PF09587">
    <property type="entry name" value="PGA_cap"/>
    <property type="match status" value="1"/>
</dbReference>
<dbReference type="SMART" id="SM00854">
    <property type="entry name" value="PGA_cap"/>
    <property type="match status" value="1"/>
</dbReference>
<protein>
    <recommendedName>
        <fullName evidence="3">Capsule synthesis protein CapA domain-containing protein</fullName>
    </recommendedName>
</protein>
<dbReference type="InterPro" id="IPR019079">
    <property type="entry name" value="Capsule_synth_CapA"/>
</dbReference>
<keyword evidence="2" id="KW-0732">Signal</keyword>
<evidence type="ECO:0000256" key="2">
    <source>
        <dbReference type="SAM" id="SignalP"/>
    </source>
</evidence>
<dbReference type="InterPro" id="IPR029052">
    <property type="entry name" value="Metallo-depent_PP-like"/>
</dbReference>
<dbReference type="PANTHER" id="PTHR33393:SF13">
    <property type="entry name" value="PGA BIOSYNTHESIS PROTEIN CAPA"/>
    <property type="match status" value="1"/>
</dbReference>
<organism evidence="4 5">
    <name type="scientific">Ruthenibacterium lactatiformans</name>
    <dbReference type="NCBI Taxonomy" id="1550024"/>
    <lineage>
        <taxon>Bacteria</taxon>
        <taxon>Bacillati</taxon>
        <taxon>Bacillota</taxon>
        <taxon>Clostridia</taxon>
        <taxon>Eubacteriales</taxon>
        <taxon>Oscillospiraceae</taxon>
        <taxon>Ruthenibacterium</taxon>
    </lineage>
</organism>